<accession>Q07LZ5</accession>
<organism evidence="13">
    <name type="scientific">Rhodopseudomonas palustris (strain BisA53)</name>
    <dbReference type="NCBI Taxonomy" id="316055"/>
    <lineage>
        <taxon>Bacteria</taxon>
        <taxon>Pseudomonadati</taxon>
        <taxon>Pseudomonadota</taxon>
        <taxon>Alphaproteobacteria</taxon>
        <taxon>Hyphomicrobiales</taxon>
        <taxon>Nitrobacteraceae</taxon>
        <taxon>Rhodopseudomonas</taxon>
    </lineage>
</organism>
<gene>
    <name evidence="13" type="ordered locus">RPE_3102</name>
</gene>
<dbReference type="NCBIfam" id="TIGR02493">
    <property type="entry name" value="PFLA"/>
    <property type="match status" value="1"/>
</dbReference>
<comment type="similarity">
    <text evidence="2 10">Belongs to the organic radical-activating enzymes family.</text>
</comment>
<evidence type="ECO:0000256" key="8">
    <source>
        <dbReference type="ARBA" id="ARBA00023004"/>
    </source>
</evidence>
<dbReference type="InterPro" id="IPR034457">
    <property type="entry name" value="Organic_radical-activating"/>
</dbReference>
<dbReference type="InterPro" id="IPR007197">
    <property type="entry name" value="rSAM"/>
</dbReference>
<dbReference type="OrthoDB" id="9792276at2"/>
<comment type="catalytic activity">
    <reaction evidence="10">
        <text>glycyl-[formate C-acetyltransferase] + reduced [flavodoxin] + S-adenosyl-L-methionine = glycin-2-yl radical-[formate C-acetyltransferase] + semiquinone [flavodoxin] + 5'-deoxyadenosine + L-methionine + H(+)</text>
        <dbReference type="Rhea" id="RHEA:19225"/>
        <dbReference type="Rhea" id="RHEA-COMP:10622"/>
        <dbReference type="Rhea" id="RHEA-COMP:12190"/>
        <dbReference type="Rhea" id="RHEA-COMP:12191"/>
        <dbReference type="Rhea" id="RHEA-COMP:14480"/>
        <dbReference type="ChEBI" id="CHEBI:15378"/>
        <dbReference type="ChEBI" id="CHEBI:17319"/>
        <dbReference type="ChEBI" id="CHEBI:29947"/>
        <dbReference type="ChEBI" id="CHEBI:32722"/>
        <dbReference type="ChEBI" id="CHEBI:57618"/>
        <dbReference type="ChEBI" id="CHEBI:57844"/>
        <dbReference type="ChEBI" id="CHEBI:59789"/>
        <dbReference type="ChEBI" id="CHEBI:140311"/>
        <dbReference type="EC" id="1.97.1.4"/>
    </reaction>
</comment>
<keyword evidence="13" id="KW-0456">Lyase</keyword>
<evidence type="ECO:0000313" key="13">
    <source>
        <dbReference type="EMBL" id="ABJ07039.1"/>
    </source>
</evidence>
<keyword evidence="10" id="KW-0963">Cytoplasm</keyword>
<dbReference type="PANTHER" id="PTHR30352:SF5">
    <property type="entry name" value="PYRUVATE FORMATE-LYASE 1-ACTIVATING ENZYME"/>
    <property type="match status" value="1"/>
</dbReference>
<evidence type="ECO:0000256" key="2">
    <source>
        <dbReference type="ARBA" id="ARBA00009777"/>
    </source>
</evidence>
<dbReference type="Pfam" id="PF04055">
    <property type="entry name" value="Radical_SAM"/>
    <property type="match status" value="1"/>
</dbReference>
<evidence type="ECO:0000256" key="11">
    <source>
        <dbReference type="SAM" id="MobiDB-lite"/>
    </source>
</evidence>
<evidence type="ECO:0000256" key="10">
    <source>
        <dbReference type="RuleBase" id="RU362053"/>
    </source>
</evidence>
<dbReference type="GO" id="GO:0043365">
    <property type="term" value="F:[formate-C-acetyltransferase]-activating enzyme activity"/>
    <property type="evidence" value="ECO:0007669"/>
    <property type="project" value="UniProtKB-UniRule"/>
</dbReference>
<keyword evidence="6 10" id="KW-0479">Metal-binding</keyword>
<comment type="function">
    <text evidence="1">Activation of pyruvate formate-lyase 1 under anaerobic conditions by generation of an organic free radical, using S-adenosylmethionine and reduced flavodoxin as cosubstrates to produce 5'-deoxy-adenosine.</text>
</comment>
<dbReference type="PROSITE" id="PS51918">
    <property type="entry name" value="RADICAL_SAM"/>
    <property type="match status" value="1"/>
</dbReference>
<dbReference type="GO" id="GO:0006006">
    <property type="term" value="P:glucose metabolic process"/>
    <property type="evidence" value="ECO:0007669"/>
    <property type="project" value="UniProtKB-KW"/>
</dbReference>
<dbReference type="EC" id="1.97.1.4" evidence="10"/>
<keyword evidence="8 10" id="KW-0408">Iron</keyword>
<name>Q07LZ5_RHOP5</name>
<evidence type="ECO:0000256" key="1">
    <source>
        <dbReference type="ARBA" id="ARBA00002918"/>
    </source>
</evidence>
<keyword evidence="7 10" id="KW-0560">Oxidoreductase</keyword>
<evidence type="ECO:0000259" key="12">
    <source>
        <dbReference type="PROSITE" id="PS51918"/>
    </source>
</evidence>
<dbReference type="InterPro" id="IPR013785">
    <property type="entry name" value="Aldolase_TIM"/>
</dbReference>
<dbReference type="AlphaFoldDB" id="Q07LZ5"/>
<keyword evidence="4" id="KW-0313">Glucose metabolism</keyword>
<evidence type="ECO:0000256" key="4">
    <source>
        <dbReference type="ARBA" id="ARBA00022526"/>
    </source>
</evidence>
<comment type="function">
    <text evidence="10">Activation of pyruvate formate-lyase under anaerobic conditions by generation of an organic free radical, using S-adenosylmethionine and reduced flavodoxin as cosubstrates to produce 5'-deoxy-adenosine.</text>
</comment>
<evidence type="ECO:0000256" key="5">
    <source>
        <dbReference type="ARBA" id="ARBA00022691"/>
    </source>
</evidence>
<dbReference type="CDD" id="cd01335">
    <property type="entry name" value="Radical_SAM"/>
    <property type="match status" value="1"/>
</dbReference>
<dbReference type="Gene3D" id="3.20.20.70">
    <property type="entry name" value="Aldolase class I"/>
    <property type="match status" value="1"/>
</dbReference>
<dbReference type="InterPro" id="IPR001989">
    <property type="entry name" value="Radical_activat_CS"/>
</dbReference>
<keyword evidence="3 10" id="KW-0004">4Fe-4S</keyword>
<evidence type="ECO:0000256" key="7">
    <source>
        <dbReference type="ARBA" id="ARBA00023002"/>
    </source>
</evidence>
<keyword evidence="9 10" id="KW-0411">Iron-sulfur</keyword>
<dbReference type="EMBL" id="CP000463">
    <property type="protein sequence ID" value="ABJ07039.1"/>
    <property type="molecule type" value="Genomic_DNA"/>
</dbReference>
<dbReference type="GO" id="GO:0016829">
    <property type="term" value="F:lyase activity"/>
    <property type="evidence" value="ECO:0007669"/>
    <property type="project" value="UniProtKB-KW"/>
</dbReference>
<evidence type="ECO:0000256" key="6">
    <source>
        <dbReference type="ARBA" id="ARBA00022723"/>
    </source>
</evidence>
<dbReference type="PROSITE" id="PS01087">
    <property type="entry name" value="RADICAL_ACTIVATING"/>
    <property type="match status" value="1"/>
</dbReference>
<dbReference type="KEGG" id="rpe:RPE_3102"/>
<dbReference type="PANTHER" id="PTHR30352">
    <property type="entry name" value="PYRUVATE FORMATE-LYASE-ACTIVATING ENZYME"/>
    <property type="match status" value="1"/>
</dbReference>
<dbReference type="SUPFAM" id="SSF102114">
    <property type="entry name" value="Radical SAM enzymes"/>
    <property type="match status" value="1"/>
</dbReference>
<proteinExistence type="inferred from homology"/>
<dbReference type="InterPro" id="IPR012838">
    <property type="entry name" value="PFL1_activating"/>
</dbReference>
<protein>
    <recommendedName>
        <fullName evidence="10">Pyruvate formate-lyase-activating enzyme</fullName>
        <ecNumber evidence="10">1.97.1.4</ecNumber>
    </recommendedName>
</protein>
<dbReference type="GO" id="GO:0051539">
    <property type="term" value="F:4 iron, 4 sulfur cluster binding"/>
    <property type="evidence" value="ECO:0007669"/>
    <property type="project" value="UniProtKB-UniRule"/>
</dbReference>
<sequence length="269" mass="29442">MVFTDDGEAGHATEPAHSPTGLRAVRPAISGWVHSTEIGGAVDGPGIRYVLFLAGCLLRCQYCHNPDSWHMHQGKPTNSREVLRDIATYTNFIAHAHGGVTLSGGEPLVQPEFAHAILRGCKEMGLHTALDTAGFLGNHADDYLLADVDLVLLDIKAFSEETYHALTGVALQPTLDFARRLAALSKPVWIRYVLVPGLTDKFDEIEGLAAFARELGNIERVDVLPFHKLGEFKWAEVGVPYQLAETEPPSDELLDRTRSVFRSHGLVVT</sequence>
<feature type="domain" description="Radical SAM core" evidence="12">
    <location>
        <begin position="42"/>
        <end position="263"/>
    </location>
</feature>
<reference evidence="13" key="1">
    <citation type="submission" date="2006-09" db="EMBL/GenBank/DDBJ databases">
        <title>Complete sequence of Rhodopseudomonas palustris BisA53.</title>
        <authorList>
            <consortium name="US DOE Joint Genome Institute"/>
            <person name="Copeland A."/>
            <person name="Lucas S."/>
            <person name="Lapidus A."/>
            <person name="Barry K."/>
            <person name="Detter J.C."/>
            <person name="Glavina del Rio T."/>
            <person name="Hammon N."/>
            <person name="Israni S."/>
            <person name="Dalin E."/>
            <person name="Tice H."/>
            <person name="Pitluck S."/>
            <person name="Chain P."/>
            <person name="Malfatti S."/>
            <person name="Shin M."/>
            <person name="Vergez L."/>
            <person name="Schmutz J."/>
            <person name="Larimer F."/>
            <person name="Land M."/>
            <person name="Hauser L."/>
            <person name="Pelletier D.A."/>
            <person name="Kyrpides N."/>
            <person name="Kim E."/>
            <person name="Harwood C.S."/>
            <person name="Oda Y."/>
            <person name="Richardson P."/>
        </authorList>
    </citation>
    <scope>NUCLEOTIDE SEQUENCE [LARGE SCALE GENOMIC DNA]</scope>
    <source>
        <strain evidence="13">BisA53</strain>
    </source>
</reference>
<feature type="region of interest" description="Disordered" evidence="11">
    <location>
        <begin position="1"/>
        <end position="21"/>
    </location>
</feature>
<dbReference type="InterPro" id="IPR058240">
    <property type="entry name" value="rSAM_sf"/>
</dbReference>
<keyword evidence="5 10" id="KW-0949">S-adenosyl-L-methionine</keyword>
<dbReference type="SFLD" id="SFLDS00029">
    <property type="entry name" value="Radical_SAM"/>
    <property type="match status" value="1"/>
</dbReference>
<dbReference type="eggNOG" id="COG1180">
    <property type="taxonomic scope" value="Bacteria"/>
</dbReference>
<comment type="cofactor">
    <cofactor evidence="10">
        <name>[4Fe-4S] cluster</name>
        <dbReference type="ChEBI" id="CHEBI:49883"/>
    </cofactor>
    <text evidence="10">Binds 1 [4Fe-4S] cluster. The cluster is coordinated with 3 cysteines and an exchangeable S-adenosyl-L-methionine.</text>
</comment>
<keyword evidence="4" id="KW-0119">Carbohydrate metabolism</keyword>
<comment type="subcellular location">
    <subcellularLocation>
        <location evidence="10">Cytoplasm</location>
    </subcellularLocation>
</comment>
<evidence type="ECO:0000256" key="9">
    <source>
        <dbReference type="ARBA" id="ARBA00023014"/>
    </source>
</evidence>
<dbReference type="GO" id="GO:0005737">
    <property type="term" value="C:cytoplasm"/>
    <property type="evidence" value="ECO:0007669"/>
    <property type="project" value="UniProtKB-SubCell"/>
</dbReference>
<dbReference type="STRING" id="316055.RPE_3102"/>
<dbReference type="SFLD" id="SFLDG01066">
    <property type="entry name" value="organic_radical-activating_enz"/>
    <property type="match status" value="1"/>
</dbReference>
<evidence type="ECO:0000256" key="3">
    <source>
        <dbReference type="ARBA" id="ARBA00022485"/>
    </source>
</evidence>
<keyword evidence="13" id="KW-0670">Pyruvate</keyword>
<dbReference type="GO" id="GO:0046872">
    <property type="term" value="F:metal ion binding"/>
    <property type="evidence" value="ECO:0007669"/>
    <property type="project" value="UniProtKB-UniRule"/>
</dbReference>
<dbReference type="HOGENOM" id="CLU_058969_1_1_5"/>